<evidence type="ECO:0000313" key="7">
    <source>
        <dbReference type="EMBL" id="BAL96497.1"/>
    </source>
</evidence>
<dbReference type="eggNOG" id="COG0589">
    <property type="taxonomic scope" value="Bacteria"/>
</dbReference>
<comment type="similarity">
    <text evidence="2">Belongs to the universal stress protein A family.</text>
</comment>
<dbReference type="PATRIC" id="fig|983917.3.peg.3083"/>
<dbReference type="PRINTS" id="PR01438">
    <property type="entry name" value="UNVRSLSTRESS"/>
</dbReference>
<dbReference type="RefSeq" id="WP_014429358.1">
    <property type="nucleotide sequence ID" value="NC_017075.1"/>
</dbReference>
<dbReference type="Gene3D" id="3.40.50.620">
    <property type="entry name" value="HUPs"/>
    <property type="match status" value="2"/>
</dbReference>
<evidence type="ECO:0000256" key="1">
    <source>
        <dbReference type="ARBA" id="ARBA00004496"/>
    </source>
</evidence>
<dbReference type="PANTHER" id="PTHR46268:SF23">
    <property type="entry name" value="UNIVERSAL STRESS PROTEIN A-RELATED"/>
    <property type="match status" value="1"/>
</dbReference>
<dbReference type="AlphaFoldDB" id="I0HU10"/>
<dbReference type="Pfam" id="PF00582">
    <property type="entry name" value="Usp"/>
    <property type="match status" value="1"/>
</dbReference>
<proteinExistence type="inferred from homology"/>
<organism evidence="7 8">
    <name type="scientific">Rubrivivax gelatinosus (strain NBRC 100245 / IL144)</name>
    <dbReference type="NCBI Taxonomy" id="983917"/>
    <lineage>
        <taxon>Bacteria</taxon>
        <taxon>Pseudomonadati</taxon>
        <taxon>Pseudomonadota</taxon>
        <taxon>Betaproteobacteria</taxon>
        <taxon>Burkholderiales</taxon>
        <taxon>Sphaerotilaceae</taxon>
        <taxon>Rubrivivax</taxon>
    </lineage>
</organism>
<evidence type="ECO:0000256" key="5">
    <source>
        <dbReference type="SAM" id="MobiDB-lite"/>
    </source>
</evidence>
<dbReference type="InterPro" id="IPR006016">
    <property type="entry name" value="UspA"/>
</dbReference>
<keyword evidence="8" id="KW-1185">Reference proteome</keyword>
<dbReference type="InterPro" id="IPR006015">
    <property type="entry name" value="Universal_stress_UspA"/>
</dbReference>
<dbReference type="CDD" id="cd00293">
    <property type="entry name" value="USP-like"/>
    <property type="match status" value="1"/>
</dbReference>
<reference evidence="7 8" key="1">
    <citation type="journal article" date="2012" name="J. Bacteriol.">
        <title>Complete genome sequence of phototrophic betaproteobacterium Rubrivivax gelatinosus IL144.</title>
        <authorList>
            <person name="Nagashima S."/>
            <person name="Kamimura A."/>
            <person name="Shimizu T."/>
            <person name="Nakamura-isaki S."/>
            <person name="Aono E."/>
            <person name="Sakamoto K."/>
            <person name="Ichikawa N."/>
            <person name="Nakazawa H."/>
            <person name="Sekine M."/>
            <person name="Yamazaki S."/>
            <person name="Fujita N."/>
            <person name="Shimada K."/>
            <person name="Hanada S."/>
            <person name="Nagashima K.V.P."/>
        </authorList>
    </citation>
    <scope>NUCLEOTIDE SEQUENCE [LARGE SCALE GENOMIC DNA]</scope>
    <source>
        <strain evidence="8">NBRC 100245 / IL144</strain>
    </source>
</reference>
<evidence type="ECO:0000256" key="2">
    <source>
        <dbReference type="ARBA" id="ARBA00008791"/>
    </source>
</evidence>
<gene>
    <name evidence="7" type="ordered locus">RGE_31580</name>
</gene>
<dbReference type="HOGENOM" id="CLU_868466_0_0_4"/>
<dbReference type="Proteomes" id="UP000007883">
    <property type="component" value="Chromosome"/>
</dbReference>
<dbReference type="EMBL" id="AP012320">
    <property type="protein sequence ID" value="BAL96497.1"/>
    <property type="molecule type" value="Genomic_DNA"/>
</dbReference>
<evidence type="ECO:0000256" key="4">
    <source>
        <dbReference type="ARBA" id="ARBA00022490"/>
    </source>
</evidence>
<dbReference type="STRING" id="983917.RGE_31580"/>
<dbReference type="GO" id="GO:0005737">
    <property type="term" value="C:cytoplasm"/>
    <property type="evidence" value="ECO:0007669"/>
    <property type="project" value="UniProtKB-SubCell"/>
</dbReference>
<dbReference type="SUPFAM" id="SSF52402">
    <property type="entry name" value="Adenine nucleotide alpha hydrolases-like"/>
    <property type="match status" value="2"/>
</dbReference>
<comment type="subcellular location">
    <subcellularLocation>
        <location evidence="1">Cytoplasm</location>
    </subcellularLocation>
</comment>
<sequence length="320" mass="34243">MPSADTAERRASALDFTRLPNLRPPAPAAATDPSRPVALRSIAVLGDLSDASEVALQRAAALAGAHDASLRLVAWAGRGDVSAGLLRARLSRIGRRVARQHQRPILLAETPLRRVGDAREALRHADLVVVPKALHAGLASFWRPGVASRLASVLPVPLLVVNEPCGLAYQQVLAAVDLQAEPERLVRWALALAGDREVALLHVLRQWRPSKLRGGHDGLRTLELDLRRRVTQLEQVVDAQGPQAERLRMMLALGDDVAAELLARRPGAGSQLIVIGRSTEAPWLDALLGSVTRSVLRASPYDVLVVPVGSALMPATPGQA</sequence>
<feature type="region of interest" description="Disordered" evidence="5">
    <location>
        <begin position="15"/>
        <end position="34"/>
    </location>
</feature>
<evidence type="ECO:0000259" key="6">
    <source>
        <dbReference type="Pfam" id="PF00582"/>
    </source>
</evidence>
<dbReference type="InterPro" id="IPR014729">
    <property type="entry name" value="Rossmann-like_a/b/a_fold"/>
</dbReference>
<dbReference type="KEGG" id="rge:RGE_31580"/>
<feature type="domain" description="UspA" evidence="6">
    <location>
        <begin position="169"/>
        <end position="307"/>
    </location>
</feature>
<accession>I0HU10</accession>
<name>I0HU10_RUBGI</name>
<evidence type="ECO:0000256" key="3">
    <source>
        <dbReference type="ARBA" id="ARBA00011738"/>
    </source>
</evidence>
<comment type="subunit">
    <text evidence="3">Homodimer.</text>
</comment>
<dbReference type="PANTHER" id="PTHR46268">
    <property type="entry name" value="STRESS RESPONSE PROTEIN NHAX"/>
    <property type="match status" value="1"/>
</dbReference>
<keyword evidence="4" id="KW-0963">Cytoplasm</keyword>
<protein>
    <recommendedName>
        <fullName evidence="6">UspA domain-containing protein</fullName>
    </recommendedName>
</protein>
<evidence type="ECO:0000313" key="8">
    <source>
        <dbReference type="Proteomes" id="UP000007883"/>
    </source>
</evidence>